<organism evidence="1">
    <name type="scientific">marine sediment metagenome</name>
    <dbReference type="NCBI Taxonomy" id="412755"/>
    <lineage>
        <taxon>unclassified sequences</taxon>
        <taxon>metagenomes</taxon>
        <taxon>ecological metagenomes</taxon>
    </lineage>
</organism>
<protein>
    <submittedName>
        <fullName evidence="1">Uncharacterized protein</fullName>
    </submittedName>
</protein>
<name>X1N5R1_9ZZZZ</name>
<evidence type="ECO:0000313" key="1">
    <source>
        <dbReference type="EMBL" id="GAI38938.1"/>
    </source>
</evidence>
<comment type="caution">
    <text evidence="1">The sequence shown here is derived from an EMBL/GenBank/DDBJ whole genome shotgun (WGS) entry which is preliminary data.</text>
</comment>
<reference evidence="1" key="1">
    <citation type="journal article" date="2014" name="Front. Microbiol.">
        <title>High frequency of phylogenetically diverse reductive dehalogenase-homologous genes in deep subseafloor sedimentary metagenomes.</title>
        <authorList>
            <person name="Kawai M."/>
            <person name="Futagami T."/>
            <person name="Toyoda A."/>
            <person name="Takaki Y."/>
            <person name="Nishi S."/>
            <person name="Hori S."/>
            <person name="Arai W."/>
            <person name="Tsubouchi T."/>
            <person name="Morono Y."/>
            <person name="Uchiyama I."/>
            <person name="Ito T."/>
            <person name="Fujiyama A."/>
            <person name="Inagaki F."/>
            <person name="Takami H."/>
        </authorList>
    </citation>
    <scope>NUCLEOTIDE SEQUENCE</scope>
    <source>
        <strain evidence="1">Expedition CK06-06</strain>
    </source>
</reference>
<accession>X1N5R1</accession>
<gene>
    <name evidence="1" type="ORF">S06H3_38732</name>
</gene>
<sequence length="170" mass="19067">MSRKSFTVPTIGVGRADYSQSIELSVEPEVRSHQYRFNWTAEALLDTYEDPEDVHFTPLLFEDKAGNVLGYVPSDVKYLIYDVYVSGDYNALTIAALEKYSYPLVLTDPNAAYLETIAIVFGYGSAKIALSEGHICEPGRAYLVSLNQWCEKPTFTASFIVHAYTDWILG</sequence>
<dbReference type="AlphaFoldDB" id="X1N5R1"/>
<proteinExistence type="predicted"/>
<dbReference type="EMBL" id="BARV01023628">
    <property type="protein sequence ID" value="GAI38938.1"/>
    <property type="molecule type" value="Genomic_DNA"/>
</dbReference>